<dbReference type="InterPro" id="IPR011990">
    <property type="entry name" value="TPR-like_helical_dom_sf"/>
</dbReference>
<dbReference type="InterPro" id="IPR010982">
    <property type="entry name" value="Lambda_DNA-bd_dom_sf"/>
</dbReference>
<protein>
    <submittedName>
        <fullName evidence="1">Helix-turn-helix domain-containing protein</fullName>
    </submittedName>
</protein>
<name>A0ABV7SM57_9ACTN</name>
<dbReference type="SUPFAM" id="SSF47413">
    <property type="entry name" value="lambda repressor-like DNA-binding domains"/>
    <property type="match status" value="1"/>
</dbReference>
<keyword evidence="2" id="KW-1185">Reference proteome</keyword>
<accession>A0ABV7SM57</accession>
<evidence type="ECO:0000313" key="2">
    <source>
        <dbReference type="Proteomes" id="UP001595701"/>
    </source>
</evidence>
<proteinExistence type="predicted"/>
<dbReference type="InterPro" id="IPR001387">
    <property type="entry name" value="Cro/C1-type_HTH"/>
</dbReference>
<organism evidence="1 2">
    <name type="scientific">Streptomyces yaanensis</name>
    <dbReference type="NCBI Taxonomy" id="1142239"/>
    <lineage>
        <taxon>Bacteria</taxon>
        <taxon>Bacillati</taxon>
        <taxon>Actinomycetota</taxon>
        <taxon>Actinomycetes</taxon>
        <taxon>Kitasatosporales</taxon>
        <taxon>Streptomycetaceae</taxon>
        <taxon>Streptomyces</taxon>
    </lineage>
</organism>
<dbReference type="Gene3D" id="1.25.40.10">
    <property type="entry name" value="Tetratricopeptide repeat domain"/>
    <property type="match status" value="1"/>
</dbReference>
<reference evidence="2" key="1">
    <citation type="journal article" date="2019" name="Int. J. Syst. Evol. Microbiol.">
        <title>The Global Catalogue of Microorganisms (GCM) 10K type strain sequencing project: providing services to taxonomists for standard genome sequencing and annotation.</title>
        <authorList>
            <consortium name="The Broad Institute Genomics Platform"/>
            <consortium name="The Broad Institute Genome Sequencing Center for Infectious Disease"/>
            <person name="Wu L."/>
            <person name="Ma J."/>
        </authorList>
    </citation>
    <scope>NUCLEOTIDE SEQUENCE [LARGE SCALE GENOMIC DNA]</scope>
    <source>
        <strain evidence="2">CGMCC 4.7035</strain>
    </source>
</reference>
<sequence>MLNHRGVSTRKIAAAVGIAQGRLYDYMNGKSRVERLAIFEQIADAFHIPGHLLGLARRHWEPRDHAPRATSSVSLAPLIDSVEEDDVAAVDAFRHADRATGGGRLYSAVVTHLREHVAPRLVDLSGGQAFAAAAALTEMAGWMAHDSGRDRVAQAHFARALPLARASGDTALTANIAASSSHLALQAGDSAAAVHWAQTGLDAASEGPRVPTLIARLHAMQARALAAAGQHSAAERALDQARLTLRDAPVKVAHPWVSPFDAAALASESAEALRDMGRLREAVEYARQAVDLREAGRARSLALSRIALAGLHVQCGDLDAALLVGEELLTATAPTLGSVRVMQQLQSLGAQFEPNRSHPPVREFLMRLTAERRARMLLLADILTPQGGHPV</sequence>
<dbReference type="Proteomes" id="UP001595701">
    <property type="component" value="Unassembled WGS sequence"/>
</dbReference>
<evidence type="ECO:0000313" key="1">
    <source>
        <dbReference type="EMBL" id="MFC3577801.1"/>
    </source>
</evidence>
<comment type="caution">
    <text evidence="1">The sequence shown here is derived from an EMBL/GenBank/DDBJ whole genome shotgun (WGS) entry which is preliminary data.</text>
</comment>
<dbReference type="CDD" id="cd00093">
    <property type="entry name" value="HTH_XRE"/>
    <property type="match status" value="1"/>
</dbReference>
<dbReference type="SUPFAM" id="SSF48452">
    <property type="entry name" value="TPR-like"/>
    <property type="match status" value="1"/>
</dbReference>
<dbReference type="EMBL" id="JBHRWR010000039">
    <property type="protein sequence ID" value="MFC3577801.1"/>
    <property type="molecule type" value="Genomic_DNA"/>
</dbReference>
<gene>
    <name evidence="1" type="ORF">ACFOZ0_31980</name>
</gene>
<dbReference type="RefSeq" id="WP_310777535.1">
    <property type="nucleotide sequence ID" value="NZ_JBHRWR010000039.1"/>
</dbReference>